<feature type="chain" id="PRO_5039935413" evidence="2">
    <location>
        <begin position="19"/>
        <end position="868"/>
    </location>
</feature>
<evidence type="ECO:0000313" key="3">
    <source>
        <dbReference type="Proteomes" id="UP001652621"/>
    </source>
</evidence>
<evidence type="ECO:0000313" key="4">
    <source>
        <dbReference type="RefSeq" id="XP_011291021.2"/>
    </source>
</evidence>
<dbReference type="Proteomes" id="UP001652621">
    <property type="component" value="Unplaced"/>
</dbReference>
<proteinExistence type="predicted"/>
<feature type="compositionally biased region" description="Polar residues" evidence="1">
    <location>
        <begin position="804"/>
        <end position="815"/>
    </location>
</feature>
<feature type="region of interest" description="Disordered" evidence="1">
    <location>
        <begin position="580"/>
        <end position="690"/>
    </location>
</feature>
<feature type="compositionally biased region" description="Basic residues" evidence="1">
    <location>
        <begin position="197"/>
        <end position="213"/>
    </location>
</feature>
<feature type="compositionally biased region" description="Low complexity" evidence="1">
    <location>
        <begin position="88"/>
        <end position="98"/>
    </location>
</feature>
<feature type="compositionally biased region" description="Low complexity" evidence="1">
    <location>
        <begin position="121"/>
        <end position="133"/>
    </location>
</feature>
<feature type="compositionally biased region" description="Polar residues" evidence="1">
    <location>
        <begin position="496"/>
        <end position="507"/>
    </location>
</feature>
<reference evidence="4" key="1">
    <citation type="submission" date="2025-08" db="UniProtKB">
        <authorList>
            <consortium name="RefSeq"/>
        </authorList>
    </citation>
    <scope>IDENTIFICATION</scope>
    <source>
        <strain evidence="4">Aabys</strain>
        <tissue evidence="4">Whole body</tissue>
    </source>
</reference>
<dbReference type="OrthoDB" id="8065722at2759"/>
<name>A0A9J7D6W0_MUSDO</name>
<dbReference type="GeneID" id="101896002"/>
<feature type="compositionally biased region" description="Polar residues" evidence="1">
    <location>
        <begin position="580"/>
        <end position="595"/>
    </location>
</feature>
<dbReference type="RefSeq" id="XP_011291021.2">
    <property type="nucleotide sequence ID" value="XM_011292719.3"/>
</dbReference>
<dbReference type="AlphaFoldDB" id="A0A9J7D6W0"/>
<feature type="compositionally biased region" description="Low complexity" evidence="1">
    <location>
        <begin position="661"/>
        <end position="680"/>
    </location>
</feature>
<feature type="region of interest" description="Disordered" evidence="1">
    <location>
        <begin position="45"/>
        <end position="155"/>
    </location>
</feature>
<keyword evidence="3" id="KW-1185">Reference proteome</keyword>
<evidence type="ECO:0000256" key="2">
    <source>
        <dbReference type="SAM" id="SignalP"/>
    </source>
</evidence>
<feature type="region of interest" description="Disordered" evidence="1">
    <location>
        <begin position="185"/>
        <end position="234"/>
    </location>
</feature>
<dbReference type="KEGG" id="mde:101896002"/>
<feature type="compositionally biased region" description="Low complexity" evidence="1">
    <location>
        <begin position="308"/>
        <end position="337"/>
    </location>
</feature>
<feature type="signal peptide" evidence="2">
    <location>
        <begin position="1"/>
        <end position="18"/>
    </location>
</feature>
<sequence length="868" mass="96627">MKILILICFVCGMLNVYAIETTNKASKITTTKQITDDTTADVAAPATVAKESATNESTKDKRQTKDTKDGYANHRTDGITSSGGSGGSSSNSRSSTNSDDPEDPQETIYGTDGRQFLIRPQSQHQQQQQQQLQSDEEQQQEQQQHQQHQPRHQLRNYPVTIRPHSSQLLEQSQEIQHYAYLQDLNRQQQQQQQQHKSQNHGKSRAAHNKKSSARNHQSESAANSQVEEAEQRYSVAVEQPVPAHLHPRGQVYRPQIPYNVALQQQQQQQGNNGAANQPYQIIPEEQFLKLLEEELQARAYHEDQVRRQQQQQHAQAQAQAQSQAQAHAQQKAPQQSQGLGHYRQRVEASEDEQQLPPEYVQYQIPRSRGGPKYLPLPQNPLQEQRHQQLLLEQEAAASPQPPAPPSLPPQIAYYRPQINYKTLANHPLAKSSLEKEIENLFASNKAHVSPVQIVDNSNEPSVLINHPQHRHTAAPPPPAPAPTAQTHAPRPKAYVPSTSAPNSLTDANSQPFIPSLFRLGNYPQPVGNYPIPQHVIDAKKLGPVVYPPSAQPPVQASQFYYQEALPSPRPKAVRHKYGTKFSTTPTPVKTHQNEVNYPAPSKYAQPILYEPERPTPSTAPAEPTHFYPSPPDPHRNIASPPTAPPTPAVTTKYSHQTPSDLRQLPLPASSPSQSSIYVSQGTGIATPSRPVKQKTIEDLKQLHLPPPGGKPLTQAEFQALVDAGYPVTAVPVPVPVPYEQYVKDHPEYRNQPPPQPPALPVNYEQLMRFAQLQQHQVPHPQYISAQRAHPRSLLARPSEPSVKIISSPSEPQGETVSAIGGGSVTYLRAIPENSKRRPRDESNTKVLGAKEDTEKHPVEDDTVAEKTN</sequence>
<feature type="compositionally biased region" description="Basic and acidic residues" evidence="1">
    <location>
        <begin position="57"/>
        <end position="77"/>
    </location>
</feature>
<feature type="region of interest" description="Disordered" evidence="1">
    <location>
        <begin position="461"/>
        <end position="507"/>
    </location>
</feature>
<feature type="region of interest" description="Disordered" evidence="1">
    <location>
        <begin position="301"/>
        <end position="358"/>
    </location>
</feature>
<gene>
    <name evidence="4" type="primary">LOC101896002</name>
</gene>
<protein>
    <submittedName>
        <fullName evidence="4">Ataxin-2 homolog</fullName>
    </submittedName>
</protein>
<feature type="compositionally biased region" description="Basic and acidic residues" evidence="1">
    <location>
        <begin position="833"/>
        <end position="868"/>
    </location>
</feature>
<feature type="compositionally biased region" description="Polar residues" evidence="1">
    <location>
        <begin position="214"/>
        <end position="226"/>
    </location>
</feature>
<accession>A0A9J7D6W0</accession>
<evidence type="ECO:0000256" key="1">
    <source>
        <dbReference type="SAM" id="MobiDB-lite"/>
    </source>
</evidence>
<organism evidence="3 4">
    <name type="scientific">Musca domestica</name>
    <name type="common">House fly</name>
    <dbReference type="NCBI Taxonomy" id="7370"/>
    <lineage>
        <taxon>Eukaryota</taxon>
        <taxon>Metazoa</taxon>
        <taxon>Ecdysozoa</taxon>
        <taxon>Arthropoda</taxon>
        <taxon>Hexapoda</taxon>
        <taxon>Insecta</taxon>
        <taxon>Pterygota</taxon>
        <taxon>Neoptera</taxon>
        <taxon>Endopterygota</taxon>
        <taxon>Diptera</taxon>
        <taxon>Brachycera</taxon>
        <taxon>Muscomorpha</taxon>
        <taxon>Muscoidea</taxon>
        <taxon>Muscidae</taxon>
        <taxon>Musca</taxon>
    </lineage>
</organism>
<keyword evidence="2" id="KW-0732">Signal</keyword>
<feature type="region of interest" description="Disordered" evidence="1">
    <location>
        <begin position="794"/>
        <end position="868"/>
    </location>
</feature>
<dbReference type="VEuPathDB" id="VectorBase:MDOMA2_008344"/>